<protein>
    <submittedName>
        <fullName evidence="2">Uncharacterized protein</fullName>
    </submittedName>
</protein>
<proteinExistence type="predicted"/>
<reference evidence="2" key="1">
    <citation type="submission" date="2021-01" db="EMBL/GenBank/DDBJ databases">
        <authorList>
            <person name="Corre E."/>
            <person name="Pelletier E."/>
            <person name="Niang G."/>
            <person name="Scheremetjew M."/>
            <person name="Finn R."/>
            <person name="Kale V."/>
            <person name="Holt S."/>
            <person name="Cochrane G."/>
            <person name="Meng A."/>
            <person name="Brown T."/>
            <person name="Cohen L."/>
        </authorList>
    </citation>
    <scope>NUCLEOTIDE SEQUENCE</scope>
    <source>
        <strain evidence="2">NIES-381</strain>
    </source>
</reference>
<feature type="region of interest" description="Disordered" evidence="1">
    <location>
        <begin position="31"/>
        <end position="63"/>
    </location>
</feature>
<dbReference type="EMBL" id="HBGA01015446">
    <property type="protein sequence ID" value="CAD8994902.1"/>
    <property type="molecule type" value="Transcribed_RNA"/>
</dbReference>
<name>A0A7S1N399_9EUGL</name>
<dbReference type="AlphaFoldDB" id="A0A7S1N399"/>
<accession>A0A7S1N399</accession>
<feature type="compositionally biased region" description="Polar residues" evidence="1">
    <location>
        <begin position="36"/>
        <end position="46"/>
    </location>
</feature>
<evidence type="ECO:0000256" key="1">
    <source>
        <dbReference type="SAM" id="MobiDB-lite"/>
    </source>
</evidence>
<sequence>MVGIPHPRSPPSVGHPHDLFWAIEPVFARPPMMTQDGESTPQLSLKHQTDGMGGKAQGRSPKVPTITKKRAWWLWDGRRRVLLSLLMDPILLGNRMAQTHC</sequence>
<evidence type="ECO:0000313" key="2">
    <source>
        <dbReference type="EMBL" id="CAD8994902.1"/>
    </source>
</evidence>
<gene>
    <name evidence="2" type="ORF">EGYM00392_LOCUS5957</name>
</gene>
<organism evidence="2">
    <name type="scientific">Eutreptiella gymnastica</name>
    <dbReference type="NCBI Taxonomy" id="73025"/>
    <lineage>
        <taxon>Eukaryota</taxon>
        <taxon>Discoba</taxon>
        <taxon>Euglenozoa</taxon>
        <taxon>Euglenida</taxon>
        <taxon>Spirocuta</taxon>
        <taxon>Euglenophyceae</taxon>
        <taxon>Eutreptiales</taxon>
        <taxon>Eutreptiaceae</taxon>
        <taxon>Eutreptiella</taxon>
    </lineage>
</organism>